<dbReference type="GO" id="GO:0042262">
    <property type="term" value="P:DNA protection"/>
    <property type="evidence" value="ECO:0007669"/>
    <property type="project" value="TreeGrafter"/>
</dbReference>
<keyword evidence="3" id="KW-0479">Metal-binding</keyword>
<keyword evidence="5" id="KW-0460">Magnesium</keyword>
<dbReference type="Pfam" id="PF00293">
    <property type="entry name" value="NUDIX"/>
    <property type="match status" value="1"/>
</dbReference>
<feature type="domain" description="Nudix hydrolase" evidence="7">
    <location>
        <begin position="4"/>
        <end position="135"/>
    </location>
</feature>
<dbReference type="PANTHER" id="PTHR43758">
    <property type="entry name" value="7,8-DIHYDRO-8-OXOGUANINE TRIPHOSPHATASE"/>
    <property type="match status" value="1"/>
</dbReference>
<evidence type="ECO:0000313" key="9">
    <source>
        <dbReference type="Proteomes" id="UP000683925"/>
    </source>
</evidence>
<organism evidence="8 9">
    <name type="scientific">Paramecium octaurelia</name>
    <dbReference type="NCBI Taxonomy" id="43137"/>
    <lineage>
        <taxon>Eukaryota</taxon>
        <taxon>Sar</taxon>
        <taxon>Alveolata</taxon>
        <taxon>Ciliophora</taxon>
        <taxon>Intramacronucleata</taxon>
        <taxon>Oligohymenophorea</taxon>
        <taxon>Peniculida</taxon>
        <taxon>Parameciidae</taxon>
        <taxon>Paramecium</taxon>
    </lineage>
</organism>
<dbReference type="OMA" id="YKILDWI"/>
<keyword evidence="9" id="KW-1185">Reference proteome</keyword>
<dbReference type="AlphaFoldDB" id="A0A8S1V3D4"/>
<keyword evidence="4" id="KW-0378">Hydrolase</keyword>
<comment type="similarity">
    <text evidence="2">Belongs to the Nudix hydrolase family.</text>
</comment>
<dbReference type="Pfam" id="PF00787">
    <property type="entry name" value="PX"/>
    <property type="match status" value="2"/>
</dbReference>
<dbReference type="GO" id="GO:0005737">
    <property type="term" value="C:cytoplasm"/>
    <property type="evidence" value="ECO:0007669"/>
    <property type="project" value="TreeGrafter"/>
</dbReference>
<feature type="domain" description="PX" evidence="6">
    <location>
        <begin position="184"/>
        <end position="304"/>
    </location>
</feature>
<dbReference type="Proteomes" id="UP000683925">
    <property type="component" value="Unassembled WGS sequence"/>
</dbReference>
<sequence length="504" mass="59577">MFQGKPSKILTLLFIHQNNQILLAMKKRGFGMGKYNGFGGKVEKNGESIYQAAIRETQEEGCITPTDAQFIGYIKMDYDCEKETLKVHIFKATQFDGEVKETEEMKPQWFDVAKIPYNQMWIDDQYWIPYLLENKCFSGYLQFEGHEKLILADLKEVTNQELMSISEKESEFRLKMHKLNYQMKKTLTRYLVEIPTHEYQDKKVYYVIKVTNLETDDCKEVKKRYSELESIHYKILDWISIFKIKIPQLQFPKKKLLFSTNLSEESVIKRRAELQQYFNDVIQHPELQSLGSIEEFIPVTKNRKLPDQNQMIQASNNQWSEIEALKKSYLAKHENQVFSLPLQKPQQQIKQQYTFKFGEHAFYDNSAIYTIEITDHYANKSWKFNQRYQDLKENHRQLKKIKITFELPEFPQKKVINSMDNSDLKDRKTQLEVYLNSIFKYHELVSSNLMVFFIAKSQLDGNEIGCRSKGPSQTTLENSSIKSQSNILDQNDDFDPKQPRKITC</sequence>
<accession>A0A8S1V3D4</accession>
<evidence type="ECO:0000256" key="3">
    <source>
        <dbReference type="ARBA" id="ARBA00022723"/>
    </source>
</evidence>
<comment type="caution">
    <text evidence="8">The sequence shown here is derived from an EMBL/GenBank/DDBJ whole genome shotgun (WGS) entry which is preliminary data.</text>
</comment>
<protein>
    <submittedName>
        <fullName evidence="8">Uncharacterized protein</fullName>
    </submittedName>
</protein>
<evidence type="ECO:0000313" key="8">
    <source>
        <dbReference type="EMBL" id="CAD8171445.1"/>
    </source>
</evidence>
<dbReference type="PANTHER" id="PTHR43758:SF2">
    <property type="entry name" value="OXIDIZED PURINE NUCLEOSIDE TRIPHOSPHATE HYDROLASE"/>
    <property type="match status" value="1"/>
</dbReference>
<dbReference type="InterPro" id="IPR000086">
    <property type="entry name" value="NUDIX_hydrolase_dom"/>
</dbReference>
<dbReference type="CDD" id="cd03427">
    <property type="entry name" value="NUDIX_MTH1_Nudt1"/>
    <property type="match status" value="1"/>
</dbReference>
<dbReference type="CDD" id="cd06093">
    <property type="entry name" value="PX_domain"/>
    <property type="match status" value="2"/>
</dbReference>
<proteinExistence type="inferred from homology"/>
<dbReference type="InterPro" id="IPR001683">
    <property type="entry name" value="PX_dom"/>
</dbReference>
<feature type="domain" description="PX" evidence="6">
    <location>
        <begin position="347"/>
        <end position="461"/>
    </location>
</feature>
<evidence type="ECO:0000259" key="7">
    <source>
        <dbReference type="PROSITE" id="PS51462"/>
    </source>
</evidence>
<dbReference type="OrthoDB" id="10254720at2759"/>
<evidence type="ECO:0000256" key="5">
    <source>
        <dbReference type="ARBA" id="ARBA00022842"/>
    </source>
</evidence>
<evidence type="ECO:0000256" key="1">
    <source>
        <dbReference type="ARBA" id="ARBA00001946"/>
    </source>
</evidence>
<reference evidence="8" key="1">
    <citation type="submission" date="2021-01" db="EMBL/GenBank/DDBJ databases">
        <authorList>
            <consortium name="Genoscope - CEA"/>
            <person name="William W."/>
        </authorList>
    </citation>
    <scope>NUCLEOTIDE SEQUENCE</scope>
</reference>
<evidence type="ECO:0000259" key="6">
    <source>
        <dbReference type="PROSITE" id="PS50195"/>
    </source>
</evidence>
<dbReference type="GO" id="GO:0046872">
    <property type="term" value="F:metal ion binding"/>
    <property type="evidence" value="ECO:0007669"/>
    <property type="project" value="UniProtKB-KW"/>
</dbReference>
<dbReference type="PROSITE" id="PS51462">
    <property type="entry name" value="NUDIX"/>
    <property type="match status" value="1"/>
</dbReference>
<dbReference type="EMBL" id="CAJJDP010000057">
    <property type="protein sequence ID" value="CAD8171445.1"/>
    <property type="molecule type" value="Genomic_DNA"/>
</dbReference>
<gene>
    <name evidence="8" type="ORF">POCTA_138.1.T0580137</name>
</gene>
<evidence type="ECO:0000256" key="2">
    <source>
        <dbReference type="ARBA" id="ARBA00005582"/>
    </source>
</evidence>
<dbReference type="SMART" id="SM00312">
    <property type="entry name" value="PX"/>
    <property type="match status" value="2"/>
</dbReference>
<dbReference type="GO" id="GO:0008413">
    <property type="term" value="F:8-oxo-7,8-dihydroguanosine triphosphate pyrophosphatase activity"/>
    <property type="evidence" value="ECO:0007669"/>
    <property type="project" value="TreeGrafter"/>
</dbReference>
<dbReference type="GO" id="GO:0035091">
    <property type="term" value="F:phosphatidylinositol binding"/>
    <property type="evidence" value="ECO:0007669"/>
    <property type="project" value="InterPro"/>
</dbReference>
<evidence type="ECO:0000256" key="4">
    <source>
        <dbReference type="ARBA" id="ARBA00022801"/>
    </source>
</evidence>
<dbReference type="PROSITE" id="PS50195">
    <property type="entry name" value="PX"/>
    <property type="match status" value="2"/>
</dbReference>
<name>A0A8S1V3D4_PAROT</name>
<comment type="cofactor">
    <cofactor evidence="1">
        <name>Mg(2+)</name>
        <dbReference type="ChEBI" id="CHEBI:18420"/>
    </cofactor>
</comment>